<dbReference type="VEuPathDB" id="FungiDB:BD410DRAFT_809981"/>
<dbReference type="EMBL" id="ML170388">
    <property type="protein sequence ID" value="TDL14117.1"/>
    <property type="molecule type" value="Genomic_DNA"/>
</dbReference>
<dbReference type="AlphaFoldDB" id="A0A4Y7PFG9"/>
<gene>
    <name evidence="2" type="ORF">BD410DRAFT_809981</name>
</gene>
<accession>A0A4Y7PFG9</accession>
<name>A0A4Y7PFG9_9AGAM</name>
<feature type="signal peptide" evidence="1">
    <location>
        <begin position="1"/>
        <end position="17"/>
    </location>
</feature>
<protein>
    <recommendedName>
        <fullName evidence="4">Secreted protein</fullName>
    </recommendedName>
</protein>
<evidence type="ECO:0000313" key="3">
    <source>
        <dbReference type="Proteomes" id="UP000294933"/>
    </source>
</evidence>
<evidence type="ECO:0000256" key="1">
    <source>
        <dbReference type="SAM" id="SignalP"/>
    </source>
</evidence>
<proteinExistence type="predicted"/>
<feature type="chain" id="PRO_5021192212" description="Secreted protein" evidence="1">
    <location>
        <begin position="18"/>
        <end position="178"/>
    </location>
</feature>
<evidence type="ECO:0000313" key="2">
    <source>
        <dbReference type="EMBL" id="TDL14117.1"/>
    </source>
</evidence>
<organism evidence="2 3">
    <name type="scientific">Rickenella mellea</name>
    <dbReference type="NCBI Taxonomy" id="50990"/>
    <lineage>
        <taxon>Eukaryota</taxon>
        <taxon>Fungi</taxon>
        <taxon>Dikarya</taxon>
        <taxon>Basidiomycota</taxon>
        <taxon>Agaricomycotina</taxon>
        <taxon>Agaricomycetes</taxon>
        <taxon>Hymenochaetales</taxon>
        <taxon>Rickenellaceae</taxon>
        <taxon>Rickenella</taxon>
    </lineage>
</organism>
<sequence>MGEEVLVVVVLWWPRLSMHICAPMRGDGGRCGGSRGSGGERGCLRTSNECDCVPVREDGRGTGCSCGVVVITAVHACQMGLFARSCVKMEELEEMLVVVVVLWLPQLSVHVELACLRAACDDGGGGAGRGCGIVVAAAVRARQSGVFACQRRELEVEVVVGGSGVEVAIPHARAVVIK</sequence>
<reference evidence="2 3" key="1">
    <citation type="submission" date="2018-06" db="EMBL/GenBank/DDBJ databases">
        <title>A transcriptomic atlas of mushroom development highlights an independent origin of complex multicellularity.</title>
        <authorList>
            <consortium name="DOE Joint Genome Institute"/>
            <person name="Krizsan K."/>
            <person name="Almasi E."/>
            <person name="Merenyi Z."/>
            <person name="Sahu N."/>
            <person name="Viragh M."/>
            <person name="Koszo T."/>
            <person name="Mondo S."/>
            <person name="Kiss B."/>
            <person name="Balint B."/>
            <person name="Kues U."/>
            <person name="Barry K."/>
            <person name="Hegedus J.C."/>
            <person name="Henrissat B."/>
            <person name="Johnson J."/>
            <person name="Lipzen A."/>
            <person name="Ohm R."/>
            <person name="Nagy I."/>
            <person name="Pangilinan J."/>
            <person name="Yan J."/>
            <person name="Xiong Y."/>
            <person name="Grigoriev I.V."/>
            <person name="Hibbett D.S."/>
            <person name="Nagy L.G."/>
        </authorList>
    </citation>
    <scope>NUCLEOTIDE SEQUENCE [LARGE SCALE GENOMIC DNA]</scope>
    <source>
        <strain evidence="2 3">SZMC22713</strain>
    </source>
</reference>
<dbReference type="Proteomes" id="UP000294933">
    <property type="component" value="Unassembled WGS sequence"/>
</dbReference>
<keyword evidence="3" id="KW-1185">Reference proteome</keyword>
<evidence type="ECO:0008006" key="4">
    <source>
        <dbReference type="Google" id="ProtNLM"/>
    </source>
</evidence>
<keyword evidence="1" id="KW-0732">Signal</keyword>